<evidence type="ECO:0000313" key="6">
    <source>
        <dbReference type="EMBL" id="QYR52045.1"/>
    </source>
</evidence>
<keyword evidence="4" id="KW-0472">Membrane</keyword>
<gene>
    <name evidence="6" type="ORF">H8L67_05310</name>
</gene>
<dbReference type="Gene3D" id="3.40.630.40">
    <property type="entry name" value="Zn-dependent exopeptidases"/>
    <property type="match status" value="1"/>
</dbReference>
<dbReference type="PANTHER" id="PTHR30404">
    <property type="entry name" value="N-ACETYLMURAMOYL-L-ALANINE AMIDASE"/>
    <property type="match status" value="1"/>
</dbReference>
<sequence>MVESPRVSREVHVLLKWIVGVSCALFCAMPLYAGEVSQVRLSQTPTGTQAEITLTENADYTFIELKDPARLVVDFKDTTVSARARIPSGKGVITTIRTGAPSPDVARIVFDLSESVTPLNARFETRAGKRVLVFDLPGDEDTPAVAVKPPPEAMPTVKPAGPIVGIATGEPSTSAVDATPPKNTTPTVQAPVRTVADVAKRAGGRPLLIAIDAGHGGQDTGARGASGSMEKHITLAVAKKLAAQINATPGMRAYLTRDSDFFIPLAQRYQRARAKKADMFVSVHADAFTSPSASGSSVFVLSRRGASSQAARWLADQENAADLVGGVRLKDKDNSLASVLLDLSQSATQRASEEIGAQVLRGLKDLGKTHKGEIERANFVVLRSPDVPSILVETAFISNPEEERRLLNPAYQEQLARAVLNGIHTYFKRQPPPGTQYASIYGDGRR</sequence>
<comment type="catalytic activity">
    <reaction evidence="1">
        <text>Hydrolyzes the link between N-acetylmuramoyl residues and L-amino acid residues in certain cell-wall glycopeptides.</text>
        <dbReference type="EC" id="3.5.1.28"/>
    </reaction>
</comment>
<dbReference type="EC" id="3.5.1.28" evidence="2"/>
<keyword evidence="7" id="KW-1185">Reference proteome</keyword>
<evidence type="ECO:0000256" key="3">
    <source>
        <dbReference type="ARBA" id="ARBA00022801"/>
    </source>
</evidence>
<feature type="transmembrane region" description="Helical" evidence="4">
    <location>
        <begin position="12"/>
        <end position="33"/>
    </location>
</feature>
<dbReference type="InterPro" id="IPR021731">
    <property type="entry name" value="AMIN_dom"/>
</dbReference>
<dbReference type="Proteomes" id="UP000824755">
    <property type="component" value="Chromosome"/>
</dbReference>
<dbReference type="CDD" id="cd02696">
    <property type="entry name" value="MurNAc-LAA"/>
    <property type="match status" value="1"/>
</dbReference>
<accession>A0ABX8WK64</accession>
<dbReference type="Pfam" id="PF11741">
    <property type="entry name" value="AMIN"/>
    <property type="match status" value="1"/>
</dbReference>
<proteinExistence type="predicted"/>
<evidence type="ECO:0000256" key="4">
    <source>
        <dbReference type="SAM" id="Phobius"/>
    </source>
</evidence>
<keyword evidence="4" id="KW-0812">Transmembrane</keyword>
<dbReference type="GO" id="GO:0008745">
    <property type="term" value="F:N-acetylmuramoyl-L-alanine amidase activity"/>
    <property type="evidence" value="ECO:0007669"/>
    <property type="project" value="UniProtKB-EC"/>
</dbReference>
<dbReference type="InterPro" id="IPR050695">
    <property type="entry name" value="N-acetylmuramoyl_amidase_3"/>
</dbReference>
<dbReference type="Pfam" id="PF01520">
    <property type="entry name" value="Amidase_3"/>
    <property type="match status" value="1"/>
</dbReference>
<name>A0ABX8WK64_9GAMM</name>
<dbReference type="SUPFAM" id="SSF53187">
    <property type="entry name" value="Zn-dependent exopeptidases"/>
    <property type="match status" value="1"/>
</dbReference>
<protein>
    <recommendedName>
        <fullName evidence="2">N-acetylmuramoyl-L-alanine amidase</fullName>
        <ecNumber evidence="2">3.5.1.28</ecNumber>
    </recommendedName>
</protein>
<dbReference type="Gene3D" id="2.60.40.3500">
    <property type="match status" value="1"/>
</dbReference>
<reference evidence="6 7" key="1">
    <citation type="submission" date="2021-08" db="EMBL/GenBank/DDBJ databases">
        <title>Lysobacter sp. strain CJ11 Genome sequencing and assembly.</title>
        <authorList>
            <person name="Kim I."/>
        </authorList>
    </citation>
    <scope>NUCLEOTIDE SEQUENCE [LARGE SCALE GENOMIC DNA]</scope>
    <source>
        <strain evidence="6 7">CJ11</strain>
    </source>
</reference>
<dbReference type="InterPro" id="IPR002508">
    <property type="entry name" value="MurNAc-LAA_cat"/>
</dbReference>
<evidence type="ECO:0000256" key="2">
    <source>
        <dbReference type="ARBA" id="ARBA00011901"/>
    </source>
</evidence>
<dbReference type="SMART" id="SM00646">
    <property type="entry name" value="Ami_3"/>
    <property type="match status" value="1"/>
</dbReference>
<dbReference type="EMBL" id="CP080544">
    <property type="protein sequence ID" value="QYR52045.1"/>
    <property type="molecule type" value="Genomic_DNA"/>
</dbReference>
<evidence type="ECO:0000313" key="7">
    <source>
        <dbReference type="Proteomes" id="UP000824755"/>
    </source>
</evidence>
<evidence type="ECO:0000259" key="5">
    <source>
        <dbReference type="SMART" id="SM00646"/>
    </source>
</evidence>
<dbReference type="PANTHER" id="PTHR30404:SF0">
    <property type="entry name" value="N-ACETYLMURAMOYL-L-ALANINE AMIDASE AMIC"/>
    <property type="match status" value="1"/>
</dbReference>
<keyword evidence="3 6" id="KW-0378">Hydrolase</keyword>
<keyword evidence="4" id="KW-1133">Transmembrane helix</keyword>
<evidence type="ECO:0000256" key="1">
    <source>
        <dbReference type="ARBA" id="ARBA00001561"/>
    </source>
</evidence>
<organism evidence="6 7">
    <name type="scientific">Lysobacter soyae</name>
    <dbReference type="NCBI Taxonomy" id="2764185"/>
    <lineage>
        <taxon>Bacteria</taxon>
        <taxon>Pseudomonadati</taxon>
        <taxon>Pseudomonadota</taxon>
        <taxon>Gammaproteobacteria</taxon>
        <taxon>Lysobacterales</taxon>
        <taxon>Lysobacteraceae</taxon>
        <taxon>Lysobacter</taxon>
    </lineage>
</organism>
<feature type="domain" description="MurNAc-LAA" evidence="5">
    <location>
        <begin position="269"/>
        <end position="424"/>
    </location>
</feature>